<evidence type="ECO:0000256" key="5">
    <source>
        <dbReference type="SAM" id="SignalP"/>
    </source>
</evidence>
<dbReference type="InterPro" id="IPR013728">
    <property type="entry name" value="BT_3987-like_N"/>
</dbReference>
<dbReference type="Pfam" id="PF08522">
    <property type="entry name" value="BT_3987-like_N"/>
    <property type="match status" value="1"/>
</dbReference>
<dbReference type="PANTHER" id="PTHR19277">
    <property type="entry name" value="PENTRAXIN"/>
    <property type="match status" value="1"/>
</dbReference>
<evidence type="ECO:0000256" key="2">
    <source>
        <dbReference type="ARBA" id="ARBA00022723"/>
    </source>
</evidence>
<evidence type="ECO:0000259" key="6">
    <source>
        <dbReference type="Pfam" id="PF08522"/>
    </source>
</evidence>
<sequence length="390" mass="43770">MKLNKLIMMMFIAFSITLTGCQSNEDEQHYDNKLFLSTTAFTQEILFKAGDTNIVKGLSVEIAKPETHDIKVTMAPAPELLDTYRSAYYDDAAILLPETHYVMEENKVTIKAGAVSSNILPIQFINTGELDADLTYVLPVTIQSAEGIEVLQSAKNYYYVFHGASLINVVCNLNENRAYPDFNNDARFNNMKENTLELLFKASQLKNEISTLMGIEGKYLLRIGDAGVPSNQLQLATSNGNLTNSDLQFDGNKWYHVAVTFKEGEAKIYIDGIEKASKNFSRLKTVSLGTKHSDESGGQARCFWIGYSYNEQRFFNGSVAEVRIWNRALTAEEIQAVNHFYTADPASEGLIAYWKFDEGEGQTVKDHSASGYNLTIENLPKWEFVTLPEK</sequence>
<proteinExistence type="predicted"/>
<keyword evidence="5" id="KW-0732">Signal</keyword>
<dbReference type="InterPro" id="IPR013320">
    <property type="entry name" value="ConA-like_dom_sf"/>
</dbReference>
<dbReference type="EMBL" id="KT336265">
    <property type="protein sequence ID" value="ALB76274.1"/>
    <property type="molecule type" value="Genomic_DNA"/>
</dbReference>
<evidence type="ECO:0000256" key="3">
    <source>
        <dbReference type="ARBA" id="ARBA00022837"/>
    </source>
</evidence>
<accession>A0A0M4BRW4</accession>
<dbReference type="AlphaFoldDB" id="A0A0M4BRW4"/>
<dbReference type="Gene3D" id="2.60.40.1740">
    <property type="entry name" value="hypothetical protein (bacova_03559)"/>
    <property type="match status" value="1"/>
</dbReference>
<keyword evidence="3" id="KW-0106">Calcium</keyword>
<dbReference type="SUPFAM" id="SSF49899">
    <property type="entry name" value="Concanavalin A-like lectins/glucanases"/>
    <property type="match status" value="1"/>
</dbReference>
<keyword evidence="2" id="KW-0479">Metal-binding</keyword>
<dbReference type="GO" id="GO:0030246">
    <property type="term" value="F:carbohydrate binding"/>
    <property type="evidence" value="ECO:0007669"/>
    <property type="project" value="UniProtKB-KW"/>
</dbReference>
<keyword evidence="4" id="KW-1015">Disulfide bond</keyword>
<name>A0A0M4BRW4_9BACT</name>
<protein>
    <submittedName>
        <fullName evidence="7">Concanavalin A-like lectin/glucanases superfamily protein</fullName>
    </submittedName>
</protein>
<dbReference type="InterPro" id="IPR051360">
    <property type="entry name" value="Neuronal_Pentraxin_Related"/>
</dbReference>
<keyword evidence="7" id="KW-0430">Lectin</keyword>
<reference evidence="7" key="1">
    <citation type="journal article" date="2015" name="Proc. Natl. Acad. Sci. U.S.A.">
        <title>Functional metagenomic discovery of bacterial effectors in the human microbiome and isolation of commendamide, a GPCR G2A/132 agonist.</title>
        <authorList>
            <person name="Cohen L.J."/>
            <person name="Kang H.S."/>
            <person name="Chu J."/>
            <person name="Huang Y.H."/>
            <person name="Gordon E.A."/>
            <person name="Reddy B.V."/>
            <person name="Ternei M.A."/>
            <person name="Craig J.W."/>
            <person name="Brady S.F."/>
        </authorList>
    </citation>
    <scope>NUCLEOTIDE SEQUENCE</scope>
</reference>
<evidence type="ECO:0000313" key="7">
    <source>
        <dbReference type="EMBL" id="ALB76274.1"/>
    </source>
</evidence>
<dbReference type="Gene3D" id="2.60.120.200">
    <property type="match status" value="1"/>
</dbReference>
<feature type="chain" id="PRO_5005791363" evidence="5">
    <location>
        <begin position="21"/>
        <end position="390"/>
    </location>
</feature>
<comment type="cofactor">
    <cofactor evidence="1">
        <name>Ca(2+)</name>
        <dbReference type="ChEBI" id="CHEBI:29108"/>
    </cofactor>
</comment>
<organism evidence="7">
    <name type="scientific">uncultured bacterium 40k7</name>
    <dbReference type="NCBI Taxonomy" id="1701370"/>
    <lineage>
        <taxon>Bacteria</taxon>
        <taxon>environmental samples</taxon>
    </lineage>
</organism>
<feature type="domain" description="BT-3987-like N-terminal" evidence="6">
    <location>
        <begin position="30"/>
        <end position="147"/>
    </location>
</feature>
<evidence type="ECO:0000256" key="1">
    <source>
        <dbReference type="ARBA" id="ARBA00001913"/>
    </source>
</evidence>
<dbReference type="Pfam" id="PF13385">
    <property type="entry name" value="Laminin_G_3"/>
    <property type="match status" value="1"/>
</dbReference>
<dbReference type="GO" id="GO:0046872">
    <property type="term" value="F:metal ion binding"/>
    <property type="evidence" value="ECO:0007669"/>
    <property type="project" value="UniProtKB-KW"/>
</dbReference>
<feature type="signal peptide" evidence="5">
    <location>
        <begin position="1"/>
        <end position="20"/>
    </location>
</feature>
<dbReference type="PROSITE" id="PS51257">
    <property type="entry name" value="PROKAR_LIPOPROTEIN"/>
    <property type="match status" value="1"/>
</dbReference>
<dbReference type="PANTHER" id="PTHR19277:SF125">
    <property type="entry name" value="B6"/>
    <property type="match status" value="1"/>
</dbReference>
<evidence type="ECO:0000256" key="4">
    <source>
        <dbReference type="ARBA" id="ARBA00023157"/>
    </source>
</evidence>